<dbReference type="Pfam" id="PF11001">
    <property type="entry name" value="AFUB_07903_YDR124W_hel"/>
    <property type="match status" value="1"/>
</dbReference>
<name>A0A9P7ZKP5_9HYPO</name>
<gene>
    <name evidence="3" type="ORF">F5Z01DRAFT_674763</name>
</gene>
<reference evidence="3" key="1">
    <citation type="journal article" date="2021" name="IMA Fungus">
        <title>Genomic characterization of three marine fungi, including Emericellopsis atlantica sp. nov. with signatures of a generalist lifestyle and marine biomass degradation.</title>
        <authorList>
            <person name="Hagestad O.C."/>
            <person name="Hou L."/>
            <person name="Andersen J.H."/>
            <person name="Hansen E.H."/>
            <person name="Altermark B."/>
            <person name="Li C."/>
            <person name="Kuhnert E."/>
            <person name="Cox R.J."/>
            <person name="Crous P.W."/>
            <person name="Spatafora J.W."/>
            <person name="Lail K."/>
            <person name="Amirebrahimi M."/>
            <person name="Lipzen A."/>
            <person name="Pangilinan J."/>
            <person name="Andreopoulos W."/>
            <person name="Hayes R.D."/>
            <person name="Ng V."/>
            <person name="Grigoriev I.V."/>
            <person name="Jackson S.A."/>
            <person name="Sutton T.D.S."/>
            <person name="Dobson A.D.W."/>
            <person name="Rama T."/>
        </authorList>
    </citation>
    <scope>NUCLEOTIDE SEQUENCE</scope>
    <source>
        <strain evidence="3">TS7</strain>
    </source>
</reference>
<organism evidence="3 4">
    <name type="scientific">Emericellopsis atlantica</name>
    <dbReference type="NCBI Taxonomy" id="2614577"/>
    <lineage>
        <taxon>Eukaryota</taxon>
        <taxon>Fungi</taxon>
        <taxon>Dikarya</taxon>
        <taxon>Ascomycota</taxon>
        <taxon>Pezizomycotina</taxon>
        <taxon>Sordariomycetes</taxon>
        <taxon>Hypocreomycetidae</taxon>
        <taxon>Hypocreales</taxon>
        <taxon>Bionectriaceae</taxon>
        <taxon>Emericellopsis</taxon>
    </lineage>
</organism>
<evidence type="ECO:0000256" key="1">
    <source>
        <dbReference type="SAM" id="MobiDB-lite"/>
    </source>
</evidence>
<sequence length="565" mass="63013">MVQDWSREALPPRQPWPAHQGREALQRRYPEAPESNRCMSIENALSTHCGISSKVYFLAVMKEDGTVSTFSTPGRNLDAMEAEFFNRQRYQQLSNNFELANQLAMPVPEGNAYSRAGYATARYPPSRSRLTGLDDGGDDHSRPTKRPRAVPRAPPEPEEEDQMMRRRRIQVQKFDELWKFYDERFKSCQQSACKLIAKAWIKAVEPKKQSTHPYTGSDEKAPSWWPKPWGSEKEHKVRHKEPDHLYKRERVYLLIHILNLVTEPPEKQHPGLQKLQLDVKKLEECTNEALSGFYAENATNASKKTYLNEIFKVAKQQERYKAGAIDGHTEVYVLCTGDRYGDQASENENSSNSFAGEDDDGKPLDPTRVTAAQTYLQTPTAGPSPSAAVMPPGGQMLHELPMRNSQQVPPHNGMHADAGPAVGHSLMDGSVAVNAPPNLGPPASAMNVNMIPSAHDASRRSSVYGDYGNGLYQQHWQSFTTSAEGQPMYYTHHANPGATQGFSQQLPVAQPHPYVANSFDSTMSRAGYDGAPAHAGYKYEPNDGRGMQALPGVSEVIDSVPREHL</sequence>
<feature type="domain" description="Subtelomeric hrmA-associated cluster protein AFUB-079030/YDR124W-like helical bundle" evidence="2">
    <location>
        <begin position="172"/>
        <end position="315"/>
    </location>
</feature>
<dbReference type="InterPro" id="IPR021264">
    <property type="entry name" value="AFUB_079030/YDR124W-like"/>
</dbReference>
<dbReference type="Proteomes" id="UP000887229">
    <property type="component" value="Unassembled WGS sequence"/>
</dbReference>
<evidence type="ECO:0000313" key="4">
    <source>
        <dbReference type="Proteomes" id="UP000887229"/>
    </source>
</evidence>
<dbReference type="EMBL" id="MU251256">
    <property type="protein sequence ID" value="KAG9253884.1"/>
    <property type="molecule type" value="Genomic_DNA"/>
</dbReference>
<dbReference type="RefSeq" id="XP_046117808.1">
    <property type="nucleotide sequence ID" value="XM_046265083.1"/>
</dbReference>
<feature type="region of interest" description="Disordered" evidence="1">
    <location>
        <begin position="1"/>
        <end position="23"/>
    </location>
</feature>
<evidence type="ECO:0000313" key="3">
    <source>
        <dbReference type="EMBL" id="KAG9253884.1"/>
    </source>
</evidence>
<dbReference type="PANTHER" id="PTHR36102:SF1">
    <property type="entry name" value="YDR124W-LIKE HELICAL BUNDLE DOMAIN-CONTAINING PROTEIN"/>
    <property type="match status" value="1"/>
</dbReference>
<dbReference type="AlphaFoldDB" id="A0A9P7ZKP5"/>
<dbReference type="GeneID" id="70295986"/>
<dbReference type="InterPro" id="IPR047092">
    <property type="entry name" value="AFUB_07903/YDR124W-like_hel"/>
</dbReference>
<evidence type="ECO:0000259" key="2">
    <source>
        <dbReference type="Pfam" id="PF11001"/>
    </source>
</evidence>
<proteinExistence type="predicted"/>
<comment type="caution">
    <text evidence="3">The sequence shown here is derived from an EMBL/GenBank/DDBJ whole genome shotgun (WGS) entry which is preliminary data.</text>
</comment>
<protein>
    <recommendedName>
        <fullName evidence="2">Subtelomeric hrmA-associated cluster protein AFUB-079030/YDR124W-like helical bundle domain-containing protein</fullName>
    </recommendedName>
</protein>
<feature type="region of interest" description="Disordered" evidence="1">
    <location>
        <begin position="343"/>
        <end position="366"/>
    </location>
</feature>
<dbReference type="PANTHER" id="PTHR36102">
    <property type="entry name" value="CHROMOSOME 10, WHOLE GENOME SHOTGUN SEQUENCE"/>
    <property type="match status" value="1"/>
</dbReference>
<keyword evidence="4" id="KW-1185">Reference proteome</keyword>
<feature type="region of interest" description="Disordered" evidence="1">
    <location>
        <begin position="119"/>
        <end position="163"/>
    </location>
</feature>
<dbReference type="OrthoDB" id="5338458at2759"/>
<accession>A0A9P7ZKP5</accession>